<dbReference type="EMBL" id="MDER01000022">
    <property type="protein sequence ID" value="ODP30270.1"/>
    <property type="molecule type" value="Genomic_DNA"/>
</dbReference>
<keyword evidence="6" id="KW-1185">Reference proteome</keyword>
<dbReference type="SUPFAM" id="SSF46785">
    <property type="entry name" value="Winged helix' DNA-binding domain"/>
    <property type="match status" value="1"/>
</dbReference>
<dbReference type="SMART" id="SM00347">
    <property type="entry name" value="HTH_MARR"/>
    <property type="match status" value="1"/>
</dbReference>
<dbReference type="Gene3D" id="1.10.10.10">
    <property type="entry name" value="Winged helix-like DNA-binding domain superfamily/Winged helix DNA-binding domain"/>
    <property type="match status" value="1"/>
</dbReference>
<dbReference type="GO" id="GO:0003700">
    <property type="term" value="F:DNA-binding transcription factor activity"/>
    <property type="evidence" value="ECO:0007669"/>
    <property type="project" value="InterPro"/>
</dbReference>
<proteinExistence type="predicted"/>
<dbReference type="PANTHER" id="PTHR42756">
    <property type="entry name" value="TRANSCRIPTIONAL REGULATOR, MARR"/>
    <property type="match status" value="1"/>
</dbReference>
<dbReference type="InterPro" id="IPR011991">
    <property type="entry name" value="ArsR-like_HTH"/>
</dbReference>
<evidence type="ECO:0000256" key="3">
    <source>
        <dbReference type="ARBA" id="ARBA00023163"/>
    </source>
</evidence>
<feature type="domain" description="HTH marR-type" evidence="4">
    <location>
        <begin position="15"/>
        <end position="165"/>
    </location>
</feature>
<dbReference type="STRING" id="1886670.PTI45_00341"/>
<dbReference type="CDD" id="cd00090">
    <property type="entry name" value="HTH_ARSR"/>
    <property type="match status" value="1"/>
</dbReference>
<organism evidence="5 6">
    <name type="scientific">Paenibacillus nuruki</name>
    <dbReference type="NCBI Taxonomy" id="1886670"/>
    <lineage>
        <taxon>Bacteria</taxon>
        <taxon>Bacillati</taxon>
        <taxon>Bacillota</taxon>
        <taxon>Bacilli</taxon>
        <taxon>Bacillales</taxon>
        <taxon>Paenibacillaceae</taxon>
        <taxon>Paenibacillus</taxon>
    </lineage>
</organism>
<dbReference type="Proteomes" id="UP000094578">
    <property type="component" value="Unassembled WGS sequence"/>
</dbReference>
<dbReference type="Pfam" id="PF01047">
    <property type="entry name" value="MarR"/>
    <property type="match status" value="1"/>
</dbReference>
<comment type="caution">
    <text evidence="5">The sequence shown here is derived from an EMBL/GenBank/DDBJ whole genome shotgun (WGS) entry which is preliminary data.</text>
</comment>
<keyword evidence="3" id="KW-0804">Transcription</keyword>
<protein>
    <recommendedName>
        <fullName evidence="4">HTH marR-type domain-containing protein</fullName>
    </recommendedName>
</protein>
<dbReference type="PANTHER" id="PTHR42756:SF1">
    <property type="entry name" value="TRANSCRIPTIONAL REPRESSOR OF EMRAB OPERON"/>
    <property type="match status" value="1"/>
</dbReference>
<dbReference type="InterPro" id="IPR036390">
    <property type="entry name" value="WH_DNA-bd_sf"/>
</dbReference>
<sequence length="173" mass="19776">MSIIESSDEHTPSEEMDKLSELSKLYPDFNIDCMRTSILLIRTSHEIFNETSTLLARHGLSPSKMRILVPLLLRKKPLQPSDLAEYSGVTRSTMTGLINGLEKDGLIRRGAHEDRRMTSIHLTDEGKQLIHDTLPIYMEQIDRMMSQLTDDEQKVLHRLLYKIQAGLETSKQG</sequence>
<dbReference type="RefSeq" id="WP_069325831.1">
    <property type="nucleotide sequence ID" value="NZ_MDER01000022.1"/>
</dbReference>
<dbReference type="InterPro" id="IPR036388">
    <property type="entry name" value="WH-like_DNA-bd_sf"/>
</dbReference>
<accession>A0A1E3LBG1</accession>
<reference evidence="5 6" key="1">
    <citation type="submission" date="2016-08" db="EMBL/GenBank/DDBJ databases">
        <title>Genome sequencing of Paenibacillus sp. TI45-13ar, isolated from Korean traditional nuruk.</title>
        <authorList>
            <person name="Kim S.-J."/>
        </authorList>
    </citation>
    <scope>NUCLEOTIDE SEQUENCE [LARGE SCALE GENOMIC DNA]</scope>
    <source>
        <strain evidence="5 6">TI45-13ar</strain>
    </source>
</reference>
<evidence type="ECO:0000256" key="2">
    <source>
        <dbReference type="ARBA" id="ARBA00023125"/>
    </source>
</evidence>
<keyword evidence="1" id="KW-0805">Transcription regulation</keyword>
<gene>
    <name evidence="5" type="ORF">PTI45_00341</name>
</gene>
<dbReference type="PRINTS" id="PR00598">
    <property type="entry name" value="HTHMARR"/>
</dbReference>
<dbReference type="AlphaFoldDB" id="A0A1E3LBG1"/>
<evidence type="ECO:0000259" key="4">
    <source>
        <dbReference type="PROSITE" id="PS50995"/>
    </source>
</evidence>
<evidence type="ECO:0000313" key="5">
    <source>
        <dbReference type="EMBL" id="ODP30270.1"/>
    </source>
</evidence>
<dbReference type="GO" id="GO:0003677">
    <property type="term" value="F:DNA binding"/>
    <property type="evidence" value="ECO:0007669"/>
    <property type="project" value="UniProtKB-KW"/>
</dbReference>
<dbReference type="PROSITE" id="PS50995">
    <property type="entry name" value="HTH_MARR_2"/>
    <property type="match status" value="1"/>
</dbReference>
<evidence type="ECO:0000256" key="1">
    <source>
        <dbReference type="ARBA" id="ARBA00023015"/>
    </source>
</evidence>
<keyword evidence="2" id="KW-0238">DNA-binding</keyword>
<dbReference type="InterPro" id="IPR000835">
    <property type="entry name" value="HTH_MarR-typ"/>
</dbReference>
<name>A0A1E3LBG1_9BACL</name>
<evidence type="ECO:0000313" key="6">
    <source>
        <dbReference type="Proteomes" id="UP000094578"/>
    </source>
</evidence>